<evidence type="ECO:0000256" key="1">
    <source>
        <dbReference type="ARBA" id="ARBA00000085"/>
    </source>
</evidence>
<accession>L9XMV6</accession>
<dbReference type="GO" id="GO:0000155">
    <property type="term" value="F:phosphorelay sensor kinase activity"/>
    <property type="evidence" value="ECO:0007669"/>
    <property type="project" value="InterPro"/>
</dbReference>
<dbReference type="Gene3D" id="1.10.287.130">
    <property type="match status" value="1"/>
</dbReference>
<dbReference type="OrthoDB" id="8127at2157"/>
<dbReference type="PROSITE" id="PS50112">
    <property type="entry name" value="PAS"/>
    <property type="match status" value="1"/>
</dbReference>
<dbReference type="GO" id="GO:0006355">
    <property type="term" value="P:regulation of DNA-templated transcription"/>
    <property type="evidence" value="ECO:0007669"/>
    <property type="project" value="InterPro"/>
</dbReference>
<dbReference type="InterPro" id="IPR003594">
    <property type="entry name" value="HATPase_dom"/>
</dbReference>
<evidence type="ECO:0000256" key="2">
    <source>
        <dbReference type="ARBA" id="ARBA00012438"/>
    </source>
</evidence>
<evidence type="ECO:0000313" key="11">
    <source>
        <dbReference type="Proteomes" id="UP000011632"/>
    </source>
</evidence>
<gene>
    <name evidence="10" type="ORF">C489_19926</name>
</gene>
<dbReference type="InterPro" id="IPR003661">
    <property type="entry name" value="HisK_dim/P_dom"/>
</dbReference>
<dbReference type="PRINTS" id="PR00344">
    <property type="entry name" value="BCTRLSENSOR"/>
</dbReference>
<dbReference type="InterPro" id="IPR036097">
    <property type="entry name" value="HisK_dim/P_sf"/>
</dbReference>
<dbReference type="Pfam" id="PF02518">
    <property type="entry name" value="HATPase_c"/>
    <property type="match status" value="1"/>
</dbReference>
<evidence type="ECO:0000256" key="3">
    <source>
        <dbReference type="ARBA" id="ARBA00022553"/>
    </source>
</evidence>
<dbReference type="PANTHER" id="PTHR43711">
    <property type="entry name" value="TWO-COMPONENT HISTIDINE KINASE"/>
    <property type="match status" value="1"/>
</dbReference>
<comment type="catalytic activity">
    <reaction evidence="1">
        <text>ATP + protein L-histidine = ADP + protein N-phospho-L-histidine.</text>
        <dbReference type="EC" id="2.7.13.3"/>
    </reaction>
</comment>
<evidence type="ECO:0000259" key="7">
    <source>
        <dbReference type="PROSITE" id="PS50109"/>
    </source>
</evidence>
<dbReference type="Gene3D" id="3.30.450.20">
    <property type="entry name" value="PAS domain"/>
    <property type="match status" value="1"/>
</dbReference>
<dbReference type="InterPro" id="IPR036890">
    <property type="entry name" value="HATPase_C_sf"/>
</dbReference>
<dbReference type="Proteomes" id="UP000011632">
    <property type="component" value="Unassembled WGS sequence"/>
</dbReference>
<dbReference type="SUPFAM" id="SSF55785">
    <property type="entry name" value="PYP-like sensor domain (PAS domain)"/>
    <property type="match status" value="1"/>
</dbReference>
<dbReference type="CDD" id="cd00082">
    <property type="entry name" value="HisKA"/>
    <property type="match status" value="1"/>
</dbReference>
<dbReference type="InterPro" id="IPR000700">
    <property type="entry name" value="PAS-assoc_C"/>
</dbReference>
<dbReference type="STRING" id="1227496.C489_19926"/>
<dbReference type="InterPro" id="IPR050736">
    <property type="entry name" value="Sensor_HK_Regulatory"/>
</dbReference>
<proteinExistence type="predicted"/>
<evidence type="ECO:0000313" key="10">
    <source>
        <dbReference type="EMBL" id="ELY63119.1"/>
    </source>
</evidence>
<dbReference type="SMART" id="SM00388">
    <property type="entry name" value="HisKA"/>
    <property type="match status" value="1"/>
</dbReference>
<evidence type="ECO:0000256" key="5">
    <source>
        <dbReference type="ARBA" id="ARBA00022777"/>
    </source>
</evidence>
<keyword evidence="3" id="KW-0597">Phosphoprotein</keyword>
<dbReference type="InterPro" id="IPR004358">
    <property type="entry name" value="Sig_transdc_His_kin-like_C"/>
</dbReference>
<dbReference type="PROSITE" id="PS50113">
    <property type="entry name" value="PAC"/>
    <property type="match status" value="1"/>
</dbReference>
<keyword evidence="4" id="KW-0808">Transferase</keyword>
<dbReference type="EMBL" id="AOID01000063">
    <property type="protein sequence ID" value="ELY63119.1"/>
    <property type="molecule type" value="Genomic_DNA"/>
</dbReference>
<evidence type="ECO:0000256" key="4">
    <source>
        <dbReference type="ARBA" id="ARBA00022679"/>
    </source>
</evidence>
<dbReference type="Pfam" id="PF00512">
    <property type="entry name" value="HisKA"/>
    <property type="match status" value="1"/>
</dbReference>
<dbReference type="Gene3D" id="3.30.565.10">
    <property type="entry name" value="Histidine kinase-like ATPase, C-terminal domain"/>
    <property type="match status" value="1"/>
</dbReference>
<evidence type="ECO:0000259" key="9">
    <source>
        <dbReference type="PROSITE" id="PS50113"/>
    </source>
</evidence>
<name>L9XMV6_9EURY</name>
<dbReference type="SMART" id="SM00091">
    <property type="entry name" value="PAS"/>
    <property type="match status" value="1"/>
</dbReference>
<keyword evidence="5 10" id="KW-0418">Kinase</keyword>
<dbReference type="PANTHER" id="PTHR43711:SF1">
    <property type="entry name" value="HISTIDINE KINASE 1"/>
    <property type="match status" value="1"/>
</dbReference>
<keyword evidence="6" id="KW-0902">Two-component regulatory system</keyword>
<comment type="caution">
    <text evidence="10">The sequence shown here is derived from an EMBL/GenBank/DDBJ whole genome shotgun (WGS) entry which is preliminary data.</text>
</comment>
<protein>
    <recommendedName>
        <fullName evidence="2">histidine kinase</fullName>
        <ecNumber evidence="2">2.7.13.3</ecNumber>
    </recommendedName>
</protein>
<dbReference type="InterPro" id="IPR005467">
    <property type="entry name" value="His_kinase_dom"/>
</dbReference>
<dbReference type="PATRIC" id="fig|1227496.3.peg.3992"/>
<feature type="domain" description="PAC" evidence="9">
    <location>
        <begin position="100"/>
        <end position="150"/>
    </location>
</feature>
<reference evidence="10 11" key="1">
    <citation type="journal article" date="2014" name="PLoS Genet.">
        <title>Phylogenetically driven sequencing of extremely halophilic archaea reveals strategies for static and dynamic osmo-response.</title>
        <authorList>
            <person name="Becker E.A."/>
            <person name="Seitzer P.M."/>
            <person name="Tritt A."/>
            <person name="Larsen D."/>
            <person name="Krusor M."/>
            <person name="Yao A.I."/>
            <person name="Wu D."/>
            <person name="Madern D."/>
            <person name="Eisen J.A."/>
            <person name="Darling A.E."/>
            <person name="Facciotti M.T."/>
        </authorList>
    </citation>
    <scope>NUCLEOTIDE SEQUENCE [LARGE SCALE GENOMIC DNA]</scope>
    <source>
        <strain evidence="10 11">JCM 10478</strain>
    </source>
</reference>
<dbReference type="AlphaFoldDB" id="L9XMV6"/>
<organism evidence="10 11">
    <name type="scientific">Natrinema versiforme JCM 10478</name>
    <dbReference type="NCBI Taxonomy" id="1227496"/>
    <lineage>
        <taxon>Archaea</taxon>
        <taxon>Methanobacteriati</taxon>
        <taxon>Methanobacteriota</taxon>
        <taxon>Stenosarchaea group</taxon>
        <taxon>Halobacteria</taxon>
        <taxon>Halobacteriales</taxon>
        <taxon>Natrialbaceae</taxon>
        <taxon>Natrinema</taxon>
    </lineage>
</organism>
<evidence type="ECO:0000259" key="8">
    <source>
        <dbReference type="PROSITE" id="PS50112"/>
    </source>
</evidence>
<dbReference type="InterPro" id="IPR013767">
    <property type="entry name" value="PAS_fold"/>
</dbReference>
<dbReference type="PROSITE" id="PS50109">
    <property type="entry name" value="HIS_KIN"/>
    <property type="match status" value="1"/>
</dbReference>
<dbReference type="SUPFAM" id="SSF55874">
    <property type="entry name" value="ATPase domain of HSP90 chaperone/DNA topoisomerase II/histidine kinase"/>
    <property type="match status" value="1"/>
</dbReference>
<dbReference type="SUPFAM" id="SSF47384">
    <property type="entry name" value="Homodimeric domain of signal transducing histidine kinase"/>
    <property type="match status" value="1"/>
</dbReference>
<dbReference type="Pfam" id="PF00989">
    <property type="entry name" value="PAS"/>
    <property type="match status" value="1"/>
</dbReference>
<dbReference type="CDD" id="cd00130">
    <property type="entry name" value="PAS"/>
    <property type="match status" value="1"/>
</dbReference>
<keyword evidence="11" id="KW-1185">Reference proteome</keyword>
<dbReference type="RefSeq" id="WP_006433081.1">
    <property type="nucleotide sequence ID" value="NZ_AOID01000063.1"/>
</dbReference>
<dbReference type="EC" id="2.7.13.3" evidence="2"/>
<dbReference type="SMART" id="SM00387">
    <property type="entry name" value="HATPase_c"/>
    <property type="match status" value="1"/>
</dbReference>
<sequence length="353" mass="39229">MANPESSTSEARFSSPSLASNIDGRFFQTLLENTSDGILTIDEHSEIVFANPAIEDILGYRPDELIGSSKLEVIPERLQHVHKRQLERYIETGEKNIDWGGVELPAVHKDGHEVPVSISFREHEYDGTRLFTGIFRDISERKQNEQVLREQNERLEEFASVLSHDLQNSVNIAQGYTELLAEDIDRDELDEIADAITRIQNLHDDMLTLTQEEKSLGTIESVALGKAVAEAWRWVDTGHATLVLEDEPITVEADKSRLSSLLENLLNNAVEHGGASVTVQVGPLADGDGFYVEDNGAGIPDEERKTVFEHGYTTSSDGTGLGLSIIKRIADGHGWQVRLRDSESGGARFEFHI</sequence>
<dbReference type="InterPro" id="IPR035965">
    <property type="entry name" value="PAS-like_dom_sf"/>
</dbReference>
<dbReference type="CDD" id="cd00075">
    <property type="entry name" value="HATPase"/>
    <property type="match status" value="1"/>
</dbReference>
<dbReference type="InterPro" id="IPR000014">
    <property type="entry name" value="PAS"/>
</dbReference>
<feature type="domain" description="Histidine kinase" evidence="7">
    <location>
        <begin position="161"/>
        <end position="353"/>
    </location>
</feature>
<feature type="domain" description="PAS" evidence="8">
    <location>
        <begin position="23"/>
        <end position="93"/>
    </location>
</feature>
<evidence type="ECO:0000256" key="6">
    <source>
        <dbReference type="ARBA" id="ARBA00023012"/>
    </source>
</evidence>
<dbReference type="NCBIfam" id="TIGR00229">
    <property type="entry name" value="sensory_box"/>
    <property type="match status" value="1"/>
</dbReference>